<proteinExistence type="predicted"/>
<dbReference type="RefSeq" id="WP_306105796.1">
    <property type="nucleotide sequence ID" value="NZ_CP120988.1"/>
</dbReference>
<evidence type="ECO:0000313" key="1">
    <source>
        <dbReference type="EMBL" id="WLQ54726.1"/>
    </source>
</evidence>
<evidence type="ECO:0000313" key="2">
    <source>
        <dbReference type="Proteomes" id="UP001235744"/>
    </source>
</evidence>
<accession>A0ABY9IHP0</accession>
<gene>
    <name evidence="1" type="ORF">P8A19_04400</name>
</gene>
<reference evidence="1 2" key="1">
    <citation type="submission" date="2023-03" db="EMBL/GenBank/DDBJ databases">
        <title>Isolation and description of six Streptomyces strains from soil environments, able to metabolize different microbial glucans.</title>
        <authorList>
            <person name="Widen T."/>
            <person name="Larsbrink J."/>
        </authorList>
    </citation>
    <scope>NUCLEOTIDE SEQUENCE [LARGE SCALE GENOMIC DNA]</scope>
    <source>
        <strain evidence="1 2">Alt2</strain>
    </source>
</reference>
<dbReference type="EMBL" id="CP120988">
    <property type="protein sequence ID" value="WLQ54726.1"/>
    <property type="molecule type" value="Genomic_DNA"/>
</dbReference>
<dbReference type="Proteomes" id="UP001235744">
    <property type="component" value="Chromosome"/>
</dbReference>
<organism evidence="1 2">
    <name type="scientific">Streptomyces poriferorum</name>
    <dbReference type="NCBI Taxonomy" id="2798799"/>
    <lineage>
        <taxon>Bacteria</taxon>
        <taxon>Bacillati</taxon>
        <taxon>Actinomycetota</taxon>
        <taxon>Actinomycetes</taxon>
        <taxon>Kitasatosporales</taxon>
        <taxon>Streptomycetaceae</taxon>
        <taxon>Streptomyces</taxon>
    </lineage>
</organism>
<name>A0ABY9IHP0_9ACTN</name>
<protein>
    <submittedName>
        <fullName evidence="1">Uncharacterized protein</fullName>
    </submittedName>
</protein>
<keyword evidence="2" id="KW-1185">Reference proteome</keyword>
<sequence>MRADGYADEREREHDLRMAKELTHLLGQLSVGEPMPYEDSGWTLTRPGVRLWSEREGVAKVPYELRRT</sequence>